<protein>
    <submittedName>
        <fullName evidence="11">ABC transporter ATP-binding protein</fullName>
    </submittedName>
</protein>
<reference evidence="11" key="1">
    <citation type="submission" date="2024-01" db="EMBL/GenBank/DDBJ databases">
        <title>Genome sequence of Mycoplasma ciconiae type strain DSM 25251.</title>
        <authorList>
            <person name="Spergser J."/>
        </authorList>
    </citation>
    <scope>NUCLEOTIDE SEQUENCE [LARGE SCALE GENOMIC DNA]</scope>
    <source>
        <strain evidence="11">DSM 25251</strain>
    </source>
</reference>
<dbReference type="PROSITE" id="PS50929">
    <property type="entry name" value="ABC_TM1F"/>
    <property type="match status" value="1"/>
</dbReference>
<sequence length="634" mass="71216">MKKNKKTPSAFSKLIKYIWNTSPFLFSLIILGTIISSAVMAGAQSFLGLVLFNKFLVPFLAIPNAVFDWAGFTLAVSILGAMYILGVISQLISSRLSVNLTFKTIKNIQDDLYSHIQTLPLKYFDTNLKGDINSLFNNDIKTLRTLISESIPQMFNSLTTIIVSLGLMLYFSWFMTLIAIFLVALLLVLGQILGKNNKKYFFKRQELMAKLNGHVNEMINGVKVIKLFNYEQAIFDKYEKVSDEFYKYDFKAKLNANILFPIMINMGNLYYGLLAIIGGALVIFSNDLPSWLISTLNIGVLVSFLQYARNFSNPIGQIAQQFNTIFMGIAGSKRIFDTLEQQPETNSGTIQIIDTQKVDSLLLEDIKKQINQPNQFVYKIVQNNETIYKNAFGNVEFRNVNFGYTRDKLILKDINLNIKAGTKVAFVGATGAGKTTITNLINRFYDVTSGEILIDGINVNDIDKVSLRKSLGLVLQDTSLFTKTIKENISYGKEQAEMAEIANAANLSNANRFIDLMNDGFESVLENSGDNLSQGQKQLLSIARVSLLNPLILILDEATSTIDTNTEKHIQEAMYNLMQNRTSFVIAHRLSTILDCDLIVVMDQGRIIEMGNHQELMQKGAQYFKLFTGAIELD</sequence>
<evidence type="ECO:0000313" key="12">
    <source>
        <dbReference type="Proteomes" id="UP001344817"/>
    </source>
</evidence>
<dbReference type="RefSeq" id="WP_330500615.1">
    <property type="nucleotide sequence ID" value="NZ_JAZDWZ010000003.1"/>
</dbReference>
<feature type="domain" description="ABC transmembrane type-1" evidence="10">
    <location>
        <begin position="28"/>
        <end position="327"/>
    </location>
</feature>
<dbReference type="Gene3D" id="1.20.1560.10">
    <property type="entry name" value="ABC transporter type 1, transmembrane domain"/>
    <property type="match status" value="1"/>
</dbReference>
<dbReference type="Proteomes" id="UP001344817">
    <property type="component" value="Unassembled WGS sequence"/>
</dbReference>
<evidence type="ECO:0000259" key="10">
    <source>
        <dbReference type="PROSITE" id="PS50929"/>
    </source>
</evidence>
<evidence type="ECO:0000256" key="2">
    <source>
        <dbReference type="ARBA" id="ARBA00005417"/>
    </source>
</evidence>
<evidence type="ECO:0000256" key="5">
    <source>
        <dbReference type="ARBA" id="ARBA00022840"/>
    </source>
</evidence>
<dbReference type="InterPro" id="IPR039421">
    <property type="entry name" value="Type_1_exporter"/>
</dbReference>
<dbReference type="Pfam" id="PF00664">
    <property type="entry name" value="ABC_membrane"/>
    <property type="match status" value="1"/>
</dbReference>
<gene>
    <name evidence="11" type="ORF">V2E24_01245</name>
</gene>
<dbReference type="InterPro" id="IPR003439">
    <property type="entry name" value="ABC_transporter-like_ATP-bd"/>
</dbReference>
<dbReference type="Pfam" id="PF00005">
    <property type="entry name" value="ABC_tran"/>
    <property type="match status" value="1"/>
</dbReference>
<feature type="transmembrane region" description="Helical" evidence="8">
    <location>
        <begin position="258"/>
        <end position="284"/>
    </location>
</feature>
<evidence type="ECO:0000259" key="9">
    <source>
        <dbReference type="PROSITE" id="PS50893"/>
    </source>
</evidence>
<comment type="subcellular location">
    <subcellularLocation>
        <location evidence="1">Cell membrane</location>
        <topology evidence="1">Multi-pass membrane protein</topology>
    </subcellularLocation>
</comment>
<feature type="domain" description="ABC transporter" evidence="9">
    <location>
        <begin position="395"/>
        <end position="629"/>
    </location>
</feature>
<accession>A0ABU7MKZ0</accession>
<feature type="transmembrane region" description="Helical" evidence="8">
    <location>
        <begin position="154"/>
        <end position="171"/>
    </location>
</feature>
<dbReference type="PANTHER" id="PTHR24221:SF499">
    <property type="entry name" value="FATTY ACID ABC TRANSPORTER ATP-BINDING_PERMEASE PROTEIN"/>
    <property type="match status" value="1"/>
</dbReference>
<keyword evidence="5 11" id="KW-0067">ATP-binding</keyword>
<evidence type="ECO:0000256" key="6">
    <source>
        <dbReference type="ARBA" id="ARBA00022989"/>
    </source>
</evidence>
<comment type="caution">
    <text evidence="11">The sequence shown here is derived from an EMBL/GenBank/DDBJ whole genome shotgun (WGS) entry which is preliminary data.</text>
</comment>
<keyword evidence="12" id="KW-1185">Reference proteome</keyword>
<feature type="transmembrane region" description="Helical" evidence="8">
    <location>
        <begin position="177"/>
        <end position="194"/>
    </location>
</feature>
<evidence type="ECO:0000256" key="1">
    <source>
        <dbReference type="ARBA" id="ARBA00004651"/>
    </source>
</evidence>
<dbReference type="PROSITE" id="PS50893">
    <property type="entry name" value="ABC_TRANSPORTER_2"/>
    <property type="match status" value="1"/>
</dbReference>
<dbReference type="Gene3D" id="3.40.50.300">
    <property type="entry name" value="P-loop containing nucleotide triphosphate hydrolases"/>
    <property type="match status" value="1"/>
</dbReference>
<dbReference type="PROSITE" id="PS00211">
    <property type="entry name" value="ABC_TRANSPORTER_1"/>
    <property type="match status" value="1"/>
</dbReference>
<keyword evidence="7 8" id="KW-0472">Membrane</keyword>
<dbReference type="InterPro" id="IPR011527">
    <property type="entry name" value="ABC1_TM_dom"/>
</dbReference>
<keyword evidence="3 8" id="KW-0812">Transmembrane</keyword>
<keyword evidence="6 8" id="KW-1133">Transmembrane helix</keyword>
<evidence type="ECO:0000313" key="11">
    <source>
        <dbReference type="EMBL" id="MEE3928202.1"/>
    </source>
</evidence>
<dbReference type="SUPFAM" id="SSF52540">
    <property type="entry name" value="P-loop containing nucleoside triphosphate hydrolases"/>
    <property type="match status" value="1"/>
</dbReference>
<comment type="similarity">
    <text evidence="2">Belongs to the ABC transporter superfamily.</text>
</comment>
<name>A0ABU7MKZ0_9BACT</name>
<evidence type="ECO:0000256" key="7">
    <source>
        <dbReference type="ARBA" id="ARBA00023136"/>
    </source>
</evidence>
<proteinExistence type="inferred from homology"/>
<evidence type="ECO:0000256" key="8">
    <source>
        <dbReference type="SAM" id="Phobius"/>
    </source>
</evidence>
<evidence type="ECO:0000256" key="3">
    <source>
        <dbReference type="ARBA" id="ARBA00022692"/>
    </source>
</evidence>
<feature type="transmembrane region" description="Helical" evidence="8">
    <location>
        <begin position="67"/>
        <end position="88"/>
    </location>
</feature>
<dbReference type="InterPro" id="IPR027417">
    <property type="entry name" value="P-loop_NTPase"/>
</dbReference>
<dbReference type="InterPro" id="IPR017871">
    <property type="entry name" value="ABC_transporter-like_CS"/>
</dbReference>
<dbReference type="SMART" id="SM00382">
    <property type="entry name" value="AAA"/>
    <property type="match status" value="1"/>
</dbReference>
<dbReference type="InterPro" id="IPR003593">
    <property type="entry name" value="AAA+_ATPase"/>
</dbReference>
<organism evidence="11 12">
    <name type="scientific">Mycoplasmopsis ciconiae</name>
    <dbReference type="NCBI Taxonomy" id="561067"/>
    <lineage>
        <taxon>Bacteria</taxon>
        <taxon>Bacillati</taxon>
        <taxon>Mycoplasmatota</taxon>
        <taxon>Mycoplasmoidales</taxon>
        <taxon>Metamycoplasmataceae</taxon>
        <taxon>Mycoplasmopsis</taxon>
    </lineage>
</organism>
<dbReference type="InterPro" id="IPR036640">
    <property type="entry name" value="ABC1_TM_sf"/>
</dbReference>
<evidence type="ECO:0000256" key="4">
    <source>
        <dbReference type="ARBA" id="ARBA00022741"/>
    </source>
</evidence>
<dbReference type="EMBL" id="JAZDWZ010000003">
    <property type="protein sequence ID" value="MEE3928202.1"/>
    <property type="molecule type" value="Genomic_DNA"/>
</dbReference>
<keyword evidence="4" id="KW-0547">Nucleotide-binding</keyword>
<dbReference type="GO" id="GO:0005524">
    <property type="term" value="F:ATP binding"/>
    <property type="evidence" value="ECO:0007669"/>
    <property type="project" value="UniProtKB-KW"/>
</dbReference>
<dbReference type="CDD" id="cd18547">
    <property type="entry name" value="ABC_6TM_Tm288_like"/>
    <property type="match status" value="1"/>
</dbReference>
<dbReference type="PANTHER" id="PTHR24221">
    <property type="entry name" value="ATP-BINDING CASSETTE SUB-FAMILY B"/>
    <property type="match status" value="1"/>
</dbReference>
<dbReference type="SUPFAM" id="SSF90123">
    <property type="entry name" value="ABC transporter transmembrane region"/>
    <property type="match status" value="1"/>
</dbReference>